<comment type="subcellular location">
    <subcellularLocation>
        <location evidence="1">Membrane</location>
    </subcellularLocation>
</comment>
<keyword evidence="3 5" id="KW-1133">Transmembrane helix</keyword>
<feature type="transmembrane region" description="Helical" evidence="5">
    <location>
        <begin position="127"/>
        <end position="147"/>
    </location>
</feature>
<dbReference type="STRING" id="31234.E3LJI4"/>
<dbReference type="OMA" id="TWIAIAD"/>
<feature type="transmembrane region" description="Helical" evidence="5">
    <location>
        <begin position="159"/>
        <end position="180"/>
    </location>
</feature>
<dbReference type="eggNOG" id="ENOG502TFKC">
    <property type="taxonomic scope" value="Eukaryota"/>
</dbReference>
<dbReference type="HOGENOM" id="CLU_043715_0_1_1"/>
<feature type="transmembrane region" description="Helical" evidence="5">
    <location>
        <begin position="281"/>
        <end position="302"/>
    </location>
</feature>
<evidence type="ECO:0000259" key="6">
    <source>
        <dbReference type="PROSITE" id="PS50262"/>
    </source>
</evidence>
<dbReference type="Pfam" id="PF10324">
    <property type="entry name" value="7TM_GPCR_Srw"/>
    <property type="match status" value="1"/>
</dbReference>
<gene>
    <name evidence="7" type="primary">Cre-srw-67</name>
    <name evidence="7" type="ORF">CRE_08720</name>
</gene>
<evidence type="ECO:0000313" key="7">
    <source>
        <dbReference type="EMBL" id="EFO94969.1"/>
    </source>
</evidence>
<keyword evidence="2 5" id="KW-0812">Transmembrane</keyword>
<organism evidence="8">
    <name type="scientific">Caenorhabditis remanei</name>
    <name type="common">Caenorhabditis vulgaris</name>
    <dbReference type="NCBI Taxonomy" id="31234"/>
    <lineage>
        <taxon>Eukaryota</taxon>
        <taxon>Metazoa</taxon>
        <taxon>Ecdysozoa</taxon>
        <taxon>Nematoda</taxon>
        <taxon>Chromadorea</taxon>
        <taxon>Rhabditida</taxon>
        <taxon>Rhabditina</taxon>
        <taxon>Rhabditomorpha</taxon>
        <taxon>Rhabditoidea</taxon>
        <taxon>Rhabditidae</taxon>
        <taxon>Peloderinae</taxon>
        <taxon>Caenorhabditis</taxon>
    </lineage>
</organism>
<evidence type="ECO:0000256" key="1">
    <source>
        <dbReference type="ARBA" id="ARBA00004370"/>
    </source>
</evidence>
<evidence type="ECO:0000256" key="3">
    <source>
        <dbReference type="ARBA" id="ARBA00022989"/>
    </source>
</evidence>
<protein>
    <submittedName>
        <fullName evidence="7">CRE-SRW-67 protein</fullName>
    </submittedName>
</protein>
<evidence type="ECO:0000256" key="2">
    <source>
        <dbReference type="ARBA" id="ARBA00022692"/>
    </source>
</evidence>
<dbReference type="InterPro" id="IPR017452">
    <property type="entry name" value="GPCR_Rhodpsn_7TM"/>
</dbReference>
<keyword evidence="4 5" id="KW-0472">Membrane</keyword>
<sequence length="387" mass="43695">MSVNFTHEDFDGLGYSNSTITTLIGIVSFINSISVNVIKYSFILACLGVVVNVFHVIILTRKTMRSNSINVIMIGIAACDLFNMSFVVYENLLELTHPDIECWAPSTYLSQMIELWASAIKDDLRRLTAWLGVLMAVIRLLIVKNSLNPKFKCLSYPKFSLIVMLVAFIMSTFWSLFYWARLTVIEIEPWKPAEHCVGFPANFTETQYTVAVNNVFMNDALLMIQVFLITDGILKIIPTIMFPILTFLLVRELNHVEVSRRKISVAQGRDESSRNDHTTNLVILMTVTFMTAEGPLGVVYVVQALVTNSNGFMQMTSDLMNIFGLFVALNATTHCLICLAVSSQYRKTVKDLFTCQSCTGRKPSTVSLFITITSLDFFYSDYRNREG</sequence>
<feature type="transmembrane region" description="Helical" evidence="5">
    <location>
        <begin position="71"/>
        <end position="89"/>
    </location>
</feature>
<reference evidence="7" key="1">
    <citation type="submission" date="2007-07" db="EMBL/GenBank/DDBJ databases">
        <title>PCAP assembly of the Caenorhabditis remanei genome.</title>
        <authorList>
            <consortium name="The Caenorhabditis remanei Sequencing Consortium"/>
            <person name="Wilson R.K."/>
        </authorList>
    </citation>
    <scope>NUCLEOTIDE SEQUENCE [LARGE SCALE GENOMIC DNA]</scope>
    <source>
        <strain evidence="7">PB4641</strain>
    </source>
</reference>
<dbReference type="PROSITE" id="PS50262">
    <property type="entry name" value="G_PROTEIN_RECEP_F1_2"/>
    <property type="match status" value="1"/>
</dbReference>
<proteinExistence type="predicted"/>
<dbReference type="PANTHER" id="PTHR22751:SF54">
    <property type="entry name" value="G-PROTEIN COUPLED RECEPTORS FAMILY 1 PROFILE DOMAIN-CONTAINING PROTEIN"/>
    <property type="match status" value="1"/>
</dbReference>
<dbReference type="CDD" id="cd14978">
    <property type="entry name" value="7tmA_FMRFamide_R-like"/>
    <property type="match status" value="1"/>
</dbReference>
<keyword evidence="8" id="KW-1185">Reference proteome</keyword>
<dbReference type="PANTHER" id="PTHR22751">
    <property type="entry name" value="G-PROTEIN COUPLED RECEPTOR-RELATED"/>
    <property type="match status" value="1"/>
</dbReference>
<feature type="transmembrane region" description="Helical" evidence="5">
    <location>
        <begin position="12"/>
        <end position="34"/>
    </location>
</feature>
<dbReference type="Proteomes" id="UP000008281">
    <property type="component" value="Unassembled WGS sequence"/>
</dbReference>
<dbReference type="AlphaFoldDB" id="E3LJI4"/>
<dbReference type="Gene3D" id="1.20.1070.10">
    <property type="entry name" value="Rhodopsin 7-helix transmembrane proteins"/>
    <property type="match status" value="1"/>
</dbReference>
<accession>E3LJI4</accession>
<evidence type="ECO:0000313" key="8">
    <source>
        <dbReference type="Proteomes" id="UP000008281"/>
    </source>
</evidence>
<feature type="transmembrane region" description="Helical" evidence="5">
    <location>
        <begin position="322"/>
        <end position="341"/>
    </location>
</feature>
<dbReference type="OrthoDB" id="5862069at2759"/>
<dbReference type="GO" id="GO:0008528">
    <property type="term" value="F:G protein-coupled peptide receptor activity"/>
    <property type="evidence" value="ECO:0007669"/>
    <property type="project" value="InterPro"/>
</dbReference>
<evidence type="ECO:0000256" key="4">
    <source>
        <dbReference type="ARBA" id="ARBA00023136"/>
    </source>
</evidence>
<dbReference type="GO" id="GO:0016020">
    <property type="term" value="C:membrane"/>
    <property type="evidence" value="ECO:0007669"/>
    <property type="project" value="UniProtKB-SubCell"/>
</dbReference>
<name>E3LJI4_CAERE</name>
<dbReference type="InParanoid" id="E3LJI4"/>
<feature type="domain" description="G-protein coupled receptors family 1 profile" evidence="6">
    <location>
        <begin position="51"/>
        <end position="338"/>
    </location>
</feature>
<feature type="transmembrane region" description="Helical" evidence="5">
    <location>
        <begin position="40"/>
        <end position="59"/>
    </location>
</feature>
<evidence type="ECO:0000256" key="5">
    <source>
        <dbReference type="SAM" id="Phobius"/>
    </source>
</evidence>
<dbReference type="SUPFAM" id="SSF81321">
    <property type="entry name" value="Family A G protein-coupled receptor-like"/>
    <property type="match status" value="1"/>
</dbReference>
<feature type="transmembrane region" description="Helical" evidence="5">
    <location>
        <begin position="222"/>
        <end position="250"/>
    </location>
</feature>
<dbReference type="EMBL" id="DS268409">
    <property type="protein sequence ID" value="EFO94969.1"/>
    <property type="molecule type" value="Genomic_DNA"/>
</dbReference>
<dbReference type="InterPro" id="IPR019427">
    <property type="entry name" value="7TM_GPCR_serpentine_rcpt_Srw"/>
</dbReference>